<comment type="caution">
    <text evidence="3">The sequence shown here is derived from an EMBL/GenBank/DDBJ whole genome shotgun (WGS) entry which is preliminary data.</text>
</comment>
<keyword evidence="1" id="KW-0812">Transmembrane</keyword>
<sequence length="156" mass="15668">MSPDMLPLVLAAPLLVAMAVSDVRHMRIPNALVLAMLALFVVTAPFALAPAEIALRLGVGALVFALGLAGFVAGMLAGGDVKGLAALMLFVPTGALAPFAFTFSAAMLAGIALTLGLRRAIGSPGSRYVSLAVDKGYPMGLSIALAGLLLPLTAGL</sequence>
<proteinExistence type="predicted"/>
<keyword evidence="1" id="KW-0472">Membrane</keyword>
<feature type="transmembrane region" description="Helical" evidence="1">
    <location>
        <begin position="136"/>
        <end position="154"/>
    </location>
</feature>
<feature type="transmembrane region" description="Helical" evidence="1">
    <location>
        <begin position="31"/>
        <end position="50"/>
    </location>
</feature>
<feature type="transmembrane region" description="Helical" evidence="1">
    <location>
        <begin position="57"/>
        <end position="78"/>
    </location>
</feature>
<name>A0ABQ5LUG9_9RHOB</name>
<dbReference type="EMBL" id="BROH01000007">
    <property type="protein sequence ID" value="GKY88621.1"/>
    <property type="molecule type" value="Genomic_DNA"/>
</dbReference>
<dbReference type="Gene3D" id="1.20.120.1220">
    <property type="match status" value="1"/>
</dbReference>
<feature type="transmembrane region" description="Helical" evidence="1">
    <location>
        <begin position="84"/>
        <end position="115"/>
    </location>
</feature>
<reference evidence="3" key="1">
    <citation type="journal article" date="2023" name="Int. J. Syst. Evol. Microbiol.">
        <title>Sinisalibacter aestuarii sp. nov., isolated from estuarine sediment of the Arakawa River.</title>
        <authorList>
            <person name="Arafat S.T."/>
            <person name="Hirano S."/>
            <person name="Sato A."/>
            <person name="Takeuchi K."/>
            <person name="Yasuda T."/>
            <person name="Terahara T."/>
            <person name="Hamada M."/>
            <person name="Kobayashi T."/>
        </authorList>
    </citation>
    <scope>NUCLEOTIDE SEQUENCE</scope>
    <source>
        <strain evidence="3">B-399</strain>
    </source>
</reference>
<accession>A0ABQ5LUG9</accession>
<keyword evidence="1" id="KW-1133">Transmembrane helix</keyword>
<dbReference type="InterPro" id="IPR000045">
    <property type="entry name" value="Prepilin_IV_endopep_pep"/>
</dbReference>
<evidence type="ECO:0000313" key="3">
    <source>
        <dbReference type="EMBL" id="GKY88621.1"/>
    </source>
</evidence>
<dbReference type="Pfam" id="PF01478">
    <property type="entry name" value="Peptidase_A24"/>
    <property type="match status" value="1"/>
</dbReference>
<evidence type="ECO:0000313" key="4">
    <source>
        <dbReference type="Proteomes" id="UP001144205"/>
    </source>
</evidence>
<dbReference type="Proteomes" id="UP001144205">
    <property type="component" value="Unassembled WGS sequence"/>
</dbReference>
<evidence type="ECO:0000259" key="2">
    <source>
        <dbReference type="Pfam" id="PF01478"/>
    </source>
</evidence>
<dbReference type="RefSeq" id="WP_281842660.1">
    <property type="nucleotide sequence ID" value="NZ_BROH01000007.1"/>
</dbReference>
<evidence type="ECO:0000256" key="1">
    <source>
        <dbReference type="SAM" id="Phobius"/>
    </source>
</evidence>
<gene>
    <name evidence="3" type="ORF">STA1M1_24900</name>
</gene>
<protein>
    <recommendedName>
        <fullName evidence="2">Prepilin type IV endopeptidase peptidase domain-containing protein</fullName>
    </recommendedName>
</protein>
<feature type="domain" description="Prepilin type IV endopeptidase peptidase" evidence="2">
    <location>
        <begin position="11"/>
        <end position="113"/>
    </location>
</feature>
<keyword evidence="4" id="KW-1185">Reference proteome</keyword>
<organism evidence="3 4">
    <name type="scientific">Sinisalibacter aestuarii</name>
    <dbReference type="NCBI Taxonomy" id="2949426"/>
    <lineage>
        <taxon>Bacteria</taxon>
        <taxon>Pseudomonadati</taxon>
        <taxon>Pseudomonadota</taxon>
        <taxon>Alphaproteobacteria</taxon>
        <taxon>Rhodobacterales</taxon>
        <taxon>Roseobacteraceae</taxon>
        <taxon>Sinisalibacter</taxon>
    </lineage>
</organism>